<accession>A0A8E2ELV8</accession>
<sequence>ATMFKNFSFEAASRHPSALDSDRAYMNVSPTSSPYPYTMNETRPPTPPAVTMGELAQRFSEQNLHVEVDPRIQRTSYFKPLTPPFDDVSFQIDSAHSSQYTSYTSLSPAAIRLQRQANMRLQCSATHVKDISSLVERMVERGEQCMICSPPGPKGRLSSTSSGAKEDEDVRTGIRRSSTSELPTYTLKYRRSGELLSSQACVSKSVRLRKKKYRRSATSILKS</sequence>
<dbReference type="Proteomes" id="UP000250266">
    <property type="component" value="Unassembled WGS sequence"/>
</dbReference>
<protein>
    <submittedName>
        <fullName evidence="2">Uncharacterized protein</fullName>
    </submittedName>
</protein>
<proteinExistence type="predicted"/>
<dbReference type="AlphaFoldDB" id="A0A8E2ELV8"/>
<evidence type="ECO:0000256" key="1">
    <source>
        <dbReference type="SAM" id="MobiDB-lite"/>
    </source>
</evidence>
<dbReference type="EMBL" id="KV744812">
    <property type="protein sequence ID" value="OCK85903.1"/>
    <property type="molecule type" value="Genomic_DNA"/>
</dbReference>
<keyword evidence="3" id="KW-1185">Reference proteome</keyword>
<feature type="region of interest" description="Disordered" evidence="1">
    <location>
        <begin position="149"/>
        <end position="177"/>
    </location>
</feature>
<reference evidence="2 3" key="1">
    <citation type="journal article" date="2016" name="Nat. Commun.">
        <title>Ectomycorrhizal ecology is imprinted in the genome of the dominant symbiotic fungus Cenococcum geophilum.</title>
        <authorList>
            <consortium name="DOE Joint Genome Institute"/>
            <person name="Peter M."/>
            <person name="Kohler A."/>
            <person name="Ohm R.A."/>
            <person name="Kuo A."/>
            <person name="Krutzmann J."/>
            <person name="Morin E."/>
            <person name="Arend M."/>
            <person name="Barry K.W."/>
            <person name="Binder M."/>
            <person name="Choi C."/>
            <person name="Clum A."/>
            <person name="Copeland A."/>
            <person name="Grisel N."/>
            <person name="Haridas S."/>
            <person name="Kipfer T."/>
            <person name="LaButti K."/>
            <person name="Lindquist E."/>
            <person name="Lipzen A."/>
            <person name="Maire R."/>
            <person name="Meier B."/>
            <person name="Mihaltcheva S."/>
            <person name="Molinier V."/>
            <person name="Murat C."/>
            <person name="Poggeler S."/>
            <person name="Quandt C.A."/>
            <person name="Sperisen C."/>
            <person name="Tritt A."/>
            <person name="Tisserant E."/>
            <person name="Crous P.W."/>
            <person name="Henrissat B."/>
            <person name="Nehls U."/>
            <person name="Egli S."/>
            <person name="Spatafora J.W."/>
            <person name="Grigoriev I.V."/>
            <person name="Martin F.M."/>
        </authorList>
    </citation>
    <scope>NUCLEOTIDE SEQUENCE [LARGE SCALE GENOMIC DNA]</scope>
    <source>
        <strain evidence="2 3">CBS 459.81</strain>
    </source>
</reference>
<evidence type="ECO:0000313" key="2">
    <source>
        <dbReference type="EMBL" id="OCK85903.1"/>
    </source>
</evidence>
<evidence type="ECO:0000313" key="3">
    <source>
        <dbReference type="Proteomes" id="UP000250266"/>
    </source>
</evidence>
<gene>
    <name evidence="2" type="ORF">K432DRAFT_285908</name>
</gene>
<dbReference type="OrthoDB" id="3910171at2759"/>
<name>A0A8E2ELV8_9PEZI</name>
<feature type="non-terminal residue" evidence="2">
    <location>
        <position position="1"/>
    </location>
</feature>
<organism evidence="2 3">
    <name type="scientific">Lepidopterella palustris CBS 459.81</name>
    <dbReference type="NCBI Taxonomy" id="1314670"/>
    <lineage>
        <taxon>Eukaryota</taxon>
        <taxon>Fungi</taxon>
        <taxon>Dikarya</taxon>
        <taxon>Ascomycota</taxon>
        <taxon>Pezizomycotina</taxon>
        <taxon>Dothideomycetes</taxon>
        <taxon>Pleosporomycetidae</taxon>
        <taxon>Mytilinidiales</taxon>
        <taxon>Argynnaceae</taxon>
        <taxon>Lepidopterella</taxon>
    </lineage>
</organism>